<accession>A0ABY9BE96</accession>
<evidence type="ECO:0000313" key="1">
    <source>
        <dbReference type="EMBL" id="WJZ81135.1"/>
    </source>
</evidence>
<gene>
    <name evidence="1" type="ORF">VitviT2T_000991</name>
</gene>
<dbReference type="EMBL" id="CP126648">
    <property type="protein sequence ID" value="WJZ81135.1"/>
    <property type="molecule type" value="Genomic_DNA"/>
</dbReference>
<protein>
    <submittedName>
        <fullName evidence="1">Uncharacterized protein</fullName>
    </submittedName>
</protein>
<keyword evidence="2" id="KW-1185">Reference proteome</keyword>
<sequence length="232" mass="26492">MTSNLRVRFRERQHKRLSKSIAVNPTPSKKVCSKPALVPLPVPIPLAIAAIVTPKPDEKISSTDDTAYHEMRKPFVILDNLNKESFEYMTSSHPRPKSTYVLSREEVSKLLKRIPSFTKREPLVQNMGLLFSATQRIPIEIDNNPSRFFKARLPYSTPDIATTRMQNYTAFEMAKVLKVAKTMRAYVSHNMDWNEDLLASLKTTKSEAAVAWKFAEEGVNLLKKVEEEKEVV</sequence>
<name>A0ABY9BE96_VITVI</name>
<evidence type="ECO:0000313" key="2">
    <source>
        <dbReference type="Proteomes" id="UP001227230"/>
    </source>
</evidence>
<proteinExistence type="predicted"/>
<organism evidence="1 2">
    <name type="scientific">Vitis vinifera</name>
    <name type="common">Grape</name>
    <dbReference type="NCBI Taxonomy" id="29760"/>
    <lineage>
        <taxon>Eukaryota</taxon>
        <taxon>Viridiplantae</taxon>
        <taxon>Streptophyta</taxon>
        <taxon>Embryophyta</taxon>
        <taxon>Tracheophyta</taxon>
        <taxon>Spermatophyta</taxon>
        <taxon>Magnoliopsida</taxon>
        <taxon>eudicotyledons</taxon>
        <taxon>Gunneridae</taxon>
        <taxon>Pentapetalae</taxon>
        <taxon>rosids</taxon>
        <taxon>Vitales</taxon>
        <taxon>Vitaceae</taxon>
        <taxon>Viteae</taxon>
        <taxon>Vitis</taxon>
    </lineage>
</organism>
<reference evidence="1 2" key="1">
    <citation type="journal article" date="2023" name="Hortic Res">
        <title>The complete reference genome for grapevine (Vitis vinifera L.) genetics and breeding.</title>
        <authorList>
            <person name="Shi X."/>
            <person name="Cao S."/>
            <person name="Wang X."/>
            <person name="Huang S."/>
            <person name="Wang Y."/>
            <person name="Liu Z."/>
            <person name="Liu W."/>
            <person name="Leng X."/>
            <person name="Peng Y."/>
            <person name="Wang N."/>
            <person name="Wang Y."/>
            <person name="Ma Z."/>
            <person name="Xu X."/>
            <person name="Zhang F."/>
            <person name="Xue H."/>
            <person name="Zhong H."/>
            <person name="Wang Y."/>
            <person name="Zhang K."/>
            <person name="Velt A."/>
            <person name="Avia K."/>
            <person name="Holtgrawe D."/>
            <person name="Grimplet J."/>
            <person name="Matus J.T."/>
            <person name="Ware D."/>
            <person name="Wu X."/>
            <person name="Wang H."/>
            <person name="Liu C."/>
            <person name="Fang Y."/>
            <person name="Rustenholz C."/>
            <person name="Cheng Z."/>
            <person name="Xiao H."/>
            <person name="Zhou Y."/>
        </authorList>
    </citation>
    <scope>NUCLEOTIDE SEQUENCE [LARGE SCALE GENOMIC DNA]</scope>
    <source>
        <strain evidence="2">cv. Pinot noir / PN40024</strain>
        <tissue evidence="1">Leaf</tissue>
    </source>
</reference>
<dbReference type="Proteomes" id="UP001227230">
    <property type="component" value="Chromosome 1"/>
</dbReference>